<accession>A0A3N2H5V3</accession>
<dbReference type="InterPro" id="IPR013097">
    <property type="entry name" value="Dabb"/>
</dbReference>
<dbReference type="Proteomes" id="UP000274843">
    <property type="component" value="Unassembled WGS sequence"/>
</dbReference>
<evidence type="ECO:0000313" key="3">
    <source>
        <dbReference type="Proteomes" id="UP000274843"/>
    </source>
</evidence>
<gene>
    <name evidence="2" type="ORF">EDD35_6711</name>
</gene>
<dbReference type="Pfam" id="PF07876">
    <property type="entry name" value="Dabb"/>
    <property type="match status" value="1"/>
</dbReference>
<protein>
    <submittedName>
        <fullName evidence="2">Stress responsive alpha/beta barrel protein</fullName>
    </submittedName>
</protein>
<feature type="domain" description="Stress-response A/B barrel" evidence="1">
    <location>
        <begin position="2"/>
        <end position="95"/>
    </location>
</feature>
<proteinExistence type="predicted"/>
<dbReference type="InterPro" id="IPR011008">
    <property type="entry name" value="Dimeric_a/b-barrel"/>
</dbReference>
<comment type="caution">
    <text evidence="2">The sequence shown here is derived from an EMBL/GenBank/DDBJ whole genome shotgun (WGS) entry which is preliminary data.</text>
</comment>
<name>A0A3N2H5V3_9PSEU</name>
<dbReference type="SMART" id="SM00886">
    <property type="entry name" value="Dabb"/>
    <property type="match status" value="1"/>
</dbReference>
<dbReference type="EMBL" id="RKHY01000001">
    <property type="protein sequence ID" value="ROS44276.1"/>
    <property type="molecule type" value="Genomic_DNA"/>
</dbReference>
<dbReference type="AlphaFoldDB" id="A0A3N2H5V3"/>
<sequence>MFHHVVTFTFRPGVTRAGAFVLAEELRELAETLPGLRSYACGPDLGRREGNADFAVAAIFDTENALLNYLNHPEHKDIIARHVPAMVAERHGVQFADGGRAIESTEERT</sequence>
<dbReference type="SUPFAM" id="SSF54909">
    <property type="entry name" value="Dimeric alpha+beta barrel"/>
    <property type="match status" value="1"/>
</dbReference>
<keyword evidence="3" id="KW-1185">Reference proteome</keyword>
<evidence type="ECO:0000313" key="2">
    <source>
        <dbReference type="EMBL" id="ROS44276.1"/>
    </source>
</evidence>
<reference evidence="2 3" key="1">
    <citation type="submission" date="2018-11" db="EMBL/GenBank/DDBJ databases">
        <title>Sequencing the genomes of 1000 actinobacteria strains.</title>
        <authorList>
            <person name="Klenk H.-P."/>
        </authorList>
    </citation>
    <scope>NUCLEOTIDE SEQUENCE [LARGE SCALE GENOMIC DNA]</scope>
    <source>
        <strain evidence="2 3">DSM 44348</strain>
    </source>
</reference>
<dbReference type="Gene3D" id="3.30.70.100">
    <property type="match status" value="1"/>
</dbReference>
<evidence type="ECO:0000259" key="1">
    <source>
        <dbReference type="PROSITE" id="PS51502"/>
    </source>
</evidence>
<organism evidence="2 3">
    <name type="scientific">Amycolatopsis thermoflava</name>
    <dbReference type="NCBI Taxonomy" id="84480"/>
    <lineage>
        <taxon>Bacteria</taxon>
        <taxon>Bacillati</taxon>
        <taxon>Actinomycetota</taxon>
        <taxon>Actinomycetes</taxon>
        <taxon>Pseudonocardiales</taxon>
        <taxon>Pseudonocardiaceae</taxon>
        <taxon>Amycolatopsis</taxon>
        <taxon>Amycolatopsis methanolica group</taxon>
    </lineage>
</organism>
<dbReference type="PROSITE" id="PS51502">
    <property type="entry name" value="S_R_A_B_BARREL"/>
    <property type="match status" value="1"/>
</dbReference>